<organism evidence="7 8">
    <name type="scientific">Caenorhabditis japonica</name>
    <dbReference type="NCBI Taxonomy" id="281687"/>
    <lineage>
        <taxon>Eukaryota</taxon>
        <taxon>Metazoa</taxon>
        <taxon>Ecdysozoa</taxon>
        <taxon>Nematoda</taxon>
        <taxon>Chromadorea</taxon>
        <taxon>Rhabditida</taxon>
        <taxon>Rhabditina</taxon>
        <taxon>Rhabditomorpha</taxon>
        <taxon>Rhabditoidea</taxon>
        <taxon>Rhabditidae</taxon>
        <taxon>Peloderinae</taxon>
        <taxon>Caenorhabditis</taxon>
    </lineage>
</organism>
<dbReference type="EnsemblMetazoa" id="CJA16652.1">
    <property type="protein sequence ID" value="CJA16652.1"/>
    <property type="gene ID" value="WBGene00135858"/>
</dbReference>
<evidence type="ECO:0000256" key="3">
    <source>
        <dbReference type="ARBA" id="ARBA00006274"/>
    </source>
</evidence>
<dbReference type="SUPFAM" id="SSF53639">
    <property type="entry name" value="AraD/HMP-PK domain-like"/>
    <property type="match status" value="1"/>
</dbReference>
<keyword evidence="4" id="KW-0009">Actin-binding</keyword>
<dbReference type="InterPro" id="IPR051017">
    <property type="entry name" value="Aldolase-II_Adducin_sf"/>
</dbReference>
<sequence length="295" mass="32495">MFLAGVLSGATVPAPRLPHLPIIPIADYPKDTHIDSEELTQRNKLASLYRLVDLFRWSQGIYNHITVRISPDTDEILINAFGQLYNEVTASSLVKVDLEGNVLDKGSTEFGVNQAGYVLHSAIHSGRPDAKCVIHLHHPSVVAVSAQKCGLLPISQEAMIVGDVAYHEYKGILIDEAERALLIRDLGERNVMILRNHGFVVCAESVEHALSLTYHLIIACETQVKSVPGGCTDNVHFPSQAAVKQVYMVASHGGGGVNRENGQINSCRWRRGELEWQAYMRQLDAQGYVTGHENL</sequence>
<dbReference type="AlphaFoldDB" id="A0A8R1HZQ0"/>
<reference evidence="7" key="2">
    <citation type="submission" date="2022-06" db="UniProtKB">
        <authorList>
            <consortium name="EnsemblMetazoa"/>
        </authorList>
    </citation>
    <scope>IDENTIFICATION</scope>
    <source>
        <strain evidence="7">DF5081</strain>
    </source>
</reference>
<dbReference type="SMART" id="SM01007">
    <property type="entry name" value="Aldolase_II"/>
    <property type="match status" value="1"/>
</dbReference>
<dbReference type="NCBIfam" id="NF005451">
    <property type="entry name" value="PRK07044.1"/>
    <property type="match status" value="1"/>
</dbReference>
<dbReference type="GO" id="GO:0005886">
    <property type="term" value="C:plasma membrane"/>
    <property type="evidence" value="ECO:0007669"/>
    <property type="project" value="UniProtKB-SubCell"/>
</dbReference>
<evidence type="ECO:0000313" key="8">
    <source>
        <dbReference type="Proteomes" id="UP000005237"/>
    </source>
</evidence>
<evidence type="ECO:0000256" key="2">
    <source>
        <dbReference type="ARBA" id="ARBA00004413"/>
    </source>
</evidence>
<comment type="subcellular location">
    <subcellularLocation>
        <location evidence="2">Cell membrane</location>
        <topology evidence="2">Peripheral membrane protein</topology>
        <orientation evidence="2">Cytoplasmic side</orientation>
    </subcellularLocation>
    <subcellularLocation>
        <location evidence="1">Cytoplasm</location>
        <location evidence="1">Cytoskeleton</location>
    </subcellularLocation>
</comment>
<keyword evidence="5" id="KW-0963">Cytoplasm</keyword>
<keyword evidence="8" id="KW-1185">Reference proteome</keyword>
<dbReference type="PANTHER" id="PTHR10672">
    <property type="entry name" value="ADDUCIN"/>
    <property type="match status" value="1"/>
</dbReference>
<dbReference type="GO" id="GO:0051015">
    <property type="term" value="F:actin filament binding"/>
    <property type="evidence" value="ECO:0007669"/>
    <property type="project" value="TreeGrafter"/>
</dbReference>
<evidence type="ECO:0000256" key="4">
    <source>
        <dbReference type="ARBA" id="ARBA00023203"/>
    </source>
</evidence>
<evidence type="ECO:0000313" key="7">
    <source>
        <dbReference type="EnsemblMetazoa" id="CJA16652.1"/>
    </source>
</evidence>
<name>A0A8R1HZQ0_CAEJA</name>
<feature type="domain" description="Class II aldolase/adducin N-terminal" evidence="6">
    <location>
        <begin position="43"/>
        <end position="224"/>
    </location>
</feature>
<dbReference type="GO" id="GO:0005856">
    <property type="term" value="C:cytoskeleton"/>
    <property type="evidence" value="ECO:0007669"/>
    <property type="project" value="UniProtKB-SubCell"/>
</dbReference>
<proteinExistence type="inferred from homology"/>
<dbReference type="FunFam" id="3.40.225.10:FF:000013">
    <property type="entry name" value="Class II aldolase"/>
    <property type="match status" value="1"/>
</dbReference>
<protein>
    <submittedName>
        <fullName evidence="7">Aldolase_II domain-containing protein</fullName>
    </submittedName>
</protein>
<evidence type="ECO:0000256" key="5">
    <source>
        <dbReference type="ARBA" id="ARBA00023212"/>
    </source>
</evidence>
<dbReference type="Pfam" id="PF00596">
    <property type="entry name" value="Aldolase_II"/>
    <property type="match status" value="1"/>
</dbReference>
<keyword evidence="5" id="KW-0206">Cytoskeleton</keyword>
<reference evidence="8" key="1">
    <citation type="submission" date="2010-08" db="EMBL/GenBank/DDBJ databases">
        <authorList>
            <consortium name="Caenorhabditis japonica Sequencing Consortium"/>
            <person name="Wilson R.K."/>
        </authorList>
    </citation>
    <scope>NUCLEOTIDE SEQUENCE [LARGE SCALE GENOMIC DNA]</scope>
    <source>
        <strain evidence="8">DF5081</strain>
    </source>
</reference>
<dbReference type="InterPro" id="IPR001303">
    <property type="entry name" value="Aldolase_II/adducin_N"/>
</dbReference>
<evidence type="ECO:0000259" key="6">
    <source>
        <dbReference type="SMART" id="SM01007"/>
    </source>
</evidence>
<dbReference type="Proteomes" id="UP000005237">
    <property type="component" value="Unassembled WGS sequence"/>
</dbReference>
<evidence type="ECO:0000256" key="1">
    <source>
        <dbReference type="ARBA" id="ARBA00004245"/>
    </source>
</evidence>
<dbReference type="PANTHER" id="PTHR10672:SF42">
    <property type="entry name" value="ADDUCIN-RELATED PROTEIN 2"/>
    <property type="match status" value="1"/>
</dbReference>
<dbReference type="Gene3D" id="3.40.225.10">
    <property type="entry name" value="Class II aldolase/adducin N-terminal domain"/>
    <property type="match status" value="1"/>
</dbReference>
<accession>A0A8R1HZQ0</accession>
<dbReference type="InterPro" id="IPR036409">
    <property type="entry name" value="Aldolase_II/adducin_N_sf"/>
</dbReference>
<comment type="similarity">
    <text evidence="3">Belongs to the aldolase class II family. Adducin subfamily.</text>
</comment>
<dbReference type="GO" id="GO:0014069">
    <property type="term" value="C:postsynaptic density"/>
    <property type="evidence" value="ECO:0007669"/>
    <property type="project" value="TreeGrafter"/>
</dbReference>